<feature type="region of interest" description="Disordered" evidence="3">
    <location>
        <begin position="356"/>
        <end position="412"/>
    </location>
</feature>
<feature type="compositionally biased region" description="Polar residues" evidence="3">
    <location>
        <begin position="239"/>
        <end position="250"/>
    </location>
</feature>
<keyword evidence="4" id="KW-0812">Transmembrane</keyword>
<feature type="compositionally biased region" description="Low complexity" evidence="3">
    <location>
        <begin position="28"/>
        <end position="51"/>
    </location>
</feature>
<dbReference type="InterPro" id="IPR032675">
    <property type="entry name" value="LRR_dom_sf"/>
</dbReference>
<name>A0AAD2FPA0_9STRA</name>
<dbReference type="InterPro" id="IPR001611">
    <property type="entry name" value="Leu-rich_rpt"/>
</dbReference>
<evidence type="ECO:0000313" key="5">
    <source>
        <dbReference type="EMBL" id="CAJ1947829.1"/>
    </source>
</evidence>
<dbReference type="PANTHER" id="PTHR48064">
    <property type="entry name" value="OS01G0750400 PROTEIN"/>
    <property type="match status" value="1"/>
</dbReference>
<proteinExistence type="predicted"/>
<dbReference type="SUPFAM" id="SSF52058">
    <property type="entry name" value="L domain-like"/>
    <property type="match status" value="1"/>
</dbReference>
<dbReference type="PANTHER" id="PTHR48064:SF6">
    <property type="entry name" value="RECEPTOR-LIKE PROTEIN KINASE 2"/>
    <property type="match status" value="1"/>
</dbReference>
<feature type="region of interest" description="Disordered" evidence="3">
    <location>
        <begin position="1"/>
        <end position="169"/>
    </location>
</feature>
<organism evidence="5 6">
    <name type="scientific">Cylindrotheca closterium</name>
    <dbReference type="NCBI Taxonomy" id="2856"/>
    <lineage>
        <taxon>Eukaryota</taxon>
        <taxon>Sar</taxon>
        <taxon>Stramenopiles</taxon>
        <taxon>Ochrophyta</taxon>
        <taxon>Bacillariophyta</taxon>
        <taxon>Bacillariophyceae</taxon>
        <taxon>Bacillariophycidae</taxon>
        <taxon>Bacillariales</taxon>
        <taxon>Bacillariaceae</taxon>
        <taxon>Cylindrotheca</taxon>
    </lineage>
</organism>
<evidence type="ECO:0000256" key="1">
    <source>
        <dbReference type="ARBA" id="ARBA00022614"/>
    </source>
</evidence>
<feature type="region of interest" description="Disordered" evidence="3">
    <location>
        <begin position="650"/>
        <end position="729"/>
    </location>
</feature>
<feature type="transmembrane region" description="Helical" evidence="4">
    <location>
        <begin position="287"/>
        <end position="308"/>
    </location>
</feature>
<keyword evidence="4" id="KW-1133">Transmembrane helix</keyword>
<dbReference type="EMBL" id="CAKOGP040001736">
    <property type="protein sequence ID" value="CAJ1947829.1"/>
    <property type="molecule type" value="Genomic_DNA"/>
</dbReference>
<keyword evidence="1" id="KW-0433">Leucine-rich repeat</keyword>
<feature type="compositionally biased region" description="Low complexity" evidence="3">
    <location>
        <begin position="10"/>
        <end position="21"/>
    </location>
</feature>
<evidence type="ECO:0000256" key="2">
    <source>
        <dbReference type="ARBA" id="ARBA00022737"/>
    </source>
</evidence>
<sequence length="849" mass="91592">MSEDLEAAKATAAPPVESSESPAEDSAEPPVESSSSAPAEAATADAETVASAPPPTPNQHNLPSVADYEKVLESDDEEVYLEESTHGGTEVGTVAATEAGDAESSAGESQSKDDNETILSNFTAKFFPPSPAKKSRDDVETGALLKSAASTPTRLKSAQSSPEGTPMRLPAQYIVNDSSNQFDDDISTIANDANTIAKSTTSDKHNGPDGPGSPDMTDGASQPSIHHNAMIPKPDAKNISFQSKGASSTSEESKPSQGPVGDTRSVFSFASSYRRFRGGSGWTRKHYIMACCLTFFLLATIAGLAYTFHSLKDKEGQMARQQQLDILKKNQEQSNQQQPQLDGVADDMSLRPTMLPSSVPTIFRPTPKPTRAPTGVPSRTPSGMPSIPPTDFPTINPSRRPTMAPSGTPSDSPAYILRTALADVTNGKTLEAIEVNGTPQQKAFDWLLDDPNFLNYLTRRKVQRFALAVLYYSTTQPSDARESLQTWMQYESNECTWFTSWFENRLACGSDHIYKFLTLRNINLVGQIPSEIALLDKLNSLVLSNNGLSGTIPKEFGEWTSLENLDLRGNYLKGKIPKFTNTANIRNIYLNWNQLTGTVPESLSELNQLRTLDLTENFLIGSVPNRMCSRGLQTLGVDCDEVGCTCCDKCSSDETRSPVVVPPTPPTRPPTFPPTRSPTPPPTGRPTPAPTPGPTRPPTRPPTGRPTPAPTPGPTRPPTPGPTFPPTPAPTCLNDIQTSKSCYTLGESIIVNFRTCNPLGNDWVGVYPDSVLAGQHFEPRLWKWACNSQNCFTPIERGTVVMDATSTGISPWPLAAGEYKAWSFRQGASGAPQPVIKGTGKFRVSSGFC</sequence>
<feature type="compositionally biased region" description="Polar residues" evidence="3">
    <location>
        <begin position="393"/>
        <end position="411"/>
    </location>
</feature>
<dbReference type="Pfam" id="PF00560">
    <property type="entry name" value="LRR_1"/>
    <property type="match status" value="3"/>
</dbReference>
<evidence type="ECO:0000256" key="4">
    <source>
        <dbReference type="SAM" id="Phobius"/>
    </source>
</evidence>
<dbReference type="Proteomes" id="UP001295423">
    <property type="component" value="Unassembled WGS sequence"/>
</dbReference>
<evidence type="ECO:0000256" key="3">
    <source>
        <dbReference type="SAM" id="MobiDB-lite"/>
    </source>
</evidence>
<accession>A0AAD2FPA0</accession>
<feature type="compositionally biased region" description="Polar residues" evidence="3">
    <location>
        <begin position="148"/>
        <end position="163"/>
    </location>
</feature>
<keyword evidence="6" id="KW-1185">Reference proteome</keyword>
<reference evidence="5" key="1">
    <citation type="submission" date="2023-08" db="EMBL/GenBank/DDBJ databases">
        <authorList>
            <person name="Audoor S."/>
            <person name="Bilcke G."/>
        </authorList>
    </citation>
    <scope>NUCLEOTIDE SEQUENCE</scope>
</reference>
<protein>
    <recommendedName>
        <fullName evidence="7">L domain-like protein</fullName>
    </recommendedName>
</protein>
<feature type="region of interest" description="Disordered" evidence="3">
    <location>
        <begin position="198"/>
        <end position="264"/>
    </location>
</feature>
<dbReference type="InterPro" id="IPR053038">
    <property type="entry name" value="RLP_Defense"/>
</dbReference>
<comment type="caution">
    <text evidence="5">The sequence shown here is derived from an EMBL/GenBank/DDBJ whole genome shotgun (WGS) entry which is preliminary data.</text>
</comment>
<dbReference type="Gene3D" id="3.80.10.10">
    <property type="entry name" value="Ribonuclease Inhibitor"/>
    <property type="match status" value="1"/>
</dbReference>
<evidence type="ECO:0000313" key="6">
    <source>
        <dbReference type="Proteomes" id="UP001295423"/>
    </source>
</evidence>
<feature type="compositionally biased region" description="Pro residues" evidence="3">
    <location>
        <begin position="660"/>
        <end position="729"/>
    </location>
</feature>
<keyword evidence="4" id="KW-0472">Membrane</keyword>
<gene>
    <name evidence="5" type="ORF">CYCCA115_LOCUS11329</name>
</gene>
<dbReference type="FunFam" id="3.80.10.10:FF:000041">
    <property type="entry name" value="LRR receptor-like serine/threonine-protein kinase ERECTA"/>
    <property type="match status" value="1"/>
</dbReference>
<dbReference type="AlphaFoldDB" id="A0AAD2FPA0"/>
<evidence type="ECO:0008006" key="7">
    <source>
        <dbReference type="Google" id="ProtNLM"/>
    </source>
</evidence>
<keyword evidence="2" id="KW-0677">Repeat</keyword>